<dbReference type="EMBL" id="CAJPIJ010000119">
    <property type="protein sequence ID" value="CAG1980846.1"/>
    <property type="molecule type" value="Genomic_DNA"/>
</dbReference>
<keyword evidence="5 9" id="KW-1133">Transmembrane helix</keyword>
<feature type="transmembrane region" description="Helical" evidence="9">
    <location>
        <begin position="532"/>
        <end position="552"/>
    </location>
</feature>
<dbReference type="FunFam" id="1.20.1250.20:FF:000085">
    <property type="entry name" value="MFS peptide transporter Ptr2"/>
    <property type="match status" value="1"/>
</dbReference>
<evidence type="ECO:0000256" key="6">
    <source>
        <dbReference type="ARBA" id="ARBA00023136"/>
    </source>
</evidence>
<evidence type="ECO:0000313" key="11">
    <source>
        <dbReference type="EMBL" id="VIO54438.1"/>
    </source>
</evidence>
<dbReference type="InterPro" id="IPR000109">
    <property type="entry name" value="POT_fam"/>
</dbReference>
<evidence type="ECO:0000256" key="8">
    <source>
        <dbReference type="SAM" id="MobiDB-lite"/>
    </source>
</evidence>
<evidence type="ECO:0000256" key="5">
    <source>
        <dbReference type="ARBA" id="ARBA00022989"/>
    </source>
</evidence>
<protein>
    <recommendedName>
        <fullName evidence="13">Peptide transporter PTR2</fullName>
    </recommendedName>
</protein>
<dbReference type="EMBL" id="CAAKMV010000099">
    <property type="protein sequence ID" value="VIO54438.1"/>
    <property type="molecule type" value="Genomic_DNA"/>
</dbReference>
<feature type="transmembrane region" description="Helical" evidence="9">
    <location>
        <begin position="499"/>
        <end position="520"/>
    </location>
</feature>
<comment type="subcellular location">
    <subcellularLocation>
        <location evidence="1 7">Membrane</location>
        <topology evidence="1 7">Multi-pass membrane protein</topology>
    </subcellularLocation>
</comment>
<dbReference type="Proteomes" id="UP000746612">
    <property type="component" value="Unassembled WGS sequence"/>
</dbReference>
<dbReference type="InterPro" id="IPR036259">
    <property type="entry name" value="MFS_trans_sf"/>
</dbReference>
<feature type="transmembrane region" description="Helical" evidence="9">
    <location>
        <begin position="558"/>
        <end position="577"/>
    </location>
</feature>
<evidence type="ECO:0000313" key="10">
    <source>
        <dbReference type="EMBL" id="CAG1980846.1"/>
    </source>
</evidence>
<evidence type="ECO:0000313" key="12">
    <source>
        <dbReference type="Proteomes" id="UP000746612"/>
    </source>
</evidence>
<dbReference type="PROSITE" id="PS01023">
    <property type="entry name" value="PTR2_2"/>
    <property type="match status" value="1"/>
</dbReference>
<evidence type="ECO:0000256" key="7">
    <source>
        <dbReference type="RuleBase" id="RU003755"/>
    </source>
</evidence>
<dbReference type="OrthoDB" id="8904098at2759"/>
<dbReference type="GO" id="GO:0071916">
    <property type="term" value="F:dipeptide transmembrane transporter activity"/>
    <property type="evidence" value="ECO:0007669"/>
    <property type="project" value="UniProtKB-ARBA"/>
</dbReference>
<keyword evidence="3 7" id="KW-0813">Transport</keyword>
<dbReference type="Pfam" id="PF00854">
    <property type="entry name" value="PTR2"/>
    <property type="match status" value="1"/>
</dbReference>
<feature type="region of interest" description="Disordered" evidence="8">
    <location>
        <begin position="33"/>
        <end position="60"/>
    </location>
</feature>
<dbReference type="Gene3D" id="1.20.1250.20">
    <property type="entry name" value="MFS general substrate transporter like domains"/>
    <property type="match status" value="1"/>
</dbReference>
<dbReference type="SUPFAM" id="SSF103473">
    <property type="entry name" value="MFS general substrate transporter"/>
    <property type="match status" value="1"/>
</dbReference>
<evidence type="ECO:0000256" key="9">
    <source>
        <dbReference type="SAM" id="Phobius"/>
    </source>
</evidence>
<reference evidence="10" key="2">
    <citation type="submission" date="2021-03" db="EMBL/GenBank/DDBJ databases">
        <authorList>
            <person name="Alouane T."/>
            <person name="Langin T."/>
            <person name="Bonhomme L."/>
        </authorList>
    </citation>
    <scope>NUCLEOTIDE SEQUENCE</scope>
    <source>
        <strain evidence="10">MDC_Fg202</strain>
    </source>
</reference>
<gene>
    <name evidence="11" type="ORF">FUG_LOCUS122161</name>
    <name evidence="10" type="ORF">MDCFG202_LOCUS206423</name>
</gene>
<feature type="transmembrane region" description="Helical" evidence="9">
    <location>
        <begin position="165"/>
        <end position="186"/>
    </location>
</feature>
<organism evidence="10 12">
    <name type="scientific">Gibberella zeae</name>
    <name type="common">Wheat head blight fungus</name>
    <name type="synonym">Fusarium graminearum</name>
    <dbReference type="NCBI Taxonomy" id="5518"/>
    <lineage>
        <taxon>Eukaryota</taxon>
        <taxon>Fungi</taxon>
        <taxon>Dikarya</taxon>
        <taxon>Ascomycota</taxon>
        <taxon>Pezizomycotina</taxon>
        <taxon>Sordariomycetes</taxon>
        <taxon>Hypocreomycetidae</taxon>
        <taxon>Hypocreales</taxon>
        <taxon>Nectriaceae</taxon>
        <taxon>Fusarium</taxon>
    </lineage>
</organism>
<dbReference type="AlphaFoldDB" id="A0A4U9FGG7"/>
<feature type="transmembrane region" description="Helical" evidence="9">
    <location>
        <begin position="450"/>
        <end position="472"/>
    </location>
</feature>
<dbReference type="InterPro" id="IPR018456">
    <property type="entry name" value="PTR2_symporter_CS"/>
</dbReference>
<evidence type="ECO:0000256" key="4">
    <source>
        <dbReference type="ARBA" id="ARBA00022692"/>
    </source>
</evidence>
<keyword evidence="4 7" id="KW-0812">Transmembrane</keyword>
<evidence type="ECO:0000256" key="2">
    <source>
        <dbReference type="ARBA" id="ARBA00005982"/>
    </source>
</evidence>
<feature type="transmembrane region" description="Helical" evidence="9">
    <location>
        <begin position="251"/>
        <end position="270"/>
    </location>
</feature>
<accession>A0A4U9FGG7</accession>
<dbReference type="GO" id="GO:0005886">
    <property type="term" value="C:plasma membrane"/>
    <property type="evidence" value="ECO:0007669"/>
    <property type="project" value="UniProtKB-ARBA"/>
</dbReference>
<comment type="similarity">
    <text evidence="2 7">Belongs to the major facilitator superfamily. Proton-dependent oligopeptide transporter (POT/PTR) (TC 2.A.17) family.</text>
</comment>
<feature type="transmembrane region" description="Helical" evidence="9">
    <location>
        <begin position="192"/>
        <end position="209"/>
    </location>
</feature>
<sequence length="614" mass="67894">MAPTGDAMGETVAAAGLHAEMVDEKRASVAAERRSSVVTDPQAPAAAVSSGGVTADGQFPTPEEMQSLRRIANKIPMKLFSIAFIELCERFSYYGCTVVFTNFIQQPLPPGSTTGADDEQPGALGMGQRASTGITTFNQFWQYLMPLLGAYLADQYWGRYKTISYALVVDIIGHLILIVSAVPGVIQSDGALGAMIVAIIVIGFGTGGFKPNVNPLIVEQLGEQYMHVKTLKSGERVIIDPAVTIERVYMWFYWAINIGALVGQVTMVFAEKYVGFWLSYTLPTFMLCICPIILFFNRKNYERRPPGGSVLGPAMKTFFLAQKGRWSINPFQTWKNMHTGDFWENVKPSRFSHENRPKWMTFDDAWVDELRRGFNACAVFCWYPIFWLCYNQINNNLISQAALMQRHGVPNDILSNLNPFALLIFIPLNDRLIYPALRKAGIRFTPIKKITAGFFTGAAAMIWAAVVQHYIYQKSECGMRASGEDCPVVEINVWAQTGAYVLIALSEVFASITSLEYAFSKAPKNMRSMVQAVALFMTAFSAALGQALVGLAADPLLVWNYGVVAILAVIAGTCFWFQFKDLDIIEDELNALPEGQAGAKFDEESPLGEKRVDG</sequence>
<proteinExistence type="inferred from homology"/>
<evidence type="ECO:0000256" key="1">
    <source>
        <dbReference type="ARBA" id="ARBA00004141"/>
    </source>
</evidence>
<evidence type="ECO:0000256" key="3">
    <source>
        <dbReference type="ARBA" id="ARBA00022448"/>
    </source>
</evidence>
<feature type="transmembrane region" description="Helical" evidence="9">
    <location>
        <begin position="413"/>
        <end position="429"/>
    </location>
</feature>
<keyword evidence="6 9" id="KW-0472">Membrane</keyword>
<name>A0A4U9FGG7_GIBZA</name>
<dbReference type="PANTHER" id="PTHR11654">
    <property type="entry name" value="OLIGOPEPTIDE TRANSPORTER-RELATED"/>
    <property type="match status" value="1"/>
</dbReference>
<feature type="transmembrane region" description="Helical" evidence="9">
    <location>
        <begin position="276"/>
        <end position="296"/>
    </location>
</feature>
<evidence type="ECO:0008006" key="13">
    <source>
        <dbReference type="Google" id="ProtNLM"/>
    </source>
</evidence>
<reference evidence="11" key="1">
    <citation type="submission" date="2019-04" db="EMBL/GenBank/DDBJ databases">
        <authorList>
            <person name="Melise S."/>
            <person name="Noan J."/>
            <person name="Okalmin O."/>
        </authorList>
    </citation>
    <scope>NUCLEOTIDE SEQUENCE</scope>
    <source>
        <strain evidence="11">FN9</strain>
    </source>
</reference>